<feature type="region of interest" description="N-terminal hotdog fold" evidence="4">
    <location>
        <begin position="1262"/>
        <end position="1395"/>
    </location>
</feature>
<feature type="domain" description="Ketosynthase family 3 (KS3)" evidence="7">
    <location>
        <begin position="367"/>
        <end position="780"/>
    </location>
</feature>
<dbReference type="Pfam" id="PF16073">
    <property type="entry name" value="SAT"/>
    <property type="match status" value="1"/>
</dbReference>
<evidence type="ECO:0000259" key="7">
    <source>
        <dbReference type="PROSITE" id="PS52004"/>
    </source>
</evidence>
<dbReference type="CDD" id="cd00833">
    <property type="entry name" value="PKS"/>
    <property type="match status" value="1"/>
</dbReference>
<dbReference type="InterPro" id="IPR029058">
    <property type="entry name" value="AB_hydrolase_fold"/>
</dbReference>
<dbReference type="SUPFAM" id="SSF52151">
    <property type="entry name" value="FabD/lysophospholipase-like"/>
    <property type="match status" value="1"/>
</dbReference>
<evidence type="ECO:0000256" key="3">
    <source>
        <dbReference type="ARBA" id="ARBA00022679"/>
    </source>
</evidence>
<dbReference type="InterPro" id="IPR030918">
    <property type="entry name" value="PT_fungal_PKS"/>
</dbReference>
<dbReference type="EMBL" id="KN832897">
    <property type="protein sequence ID" value="KIM93267.1"/>
    <property type="molecule type" value="Genomic_DNA"/>
</dbReference>
<evidence type="ECO:0000256" key="5">
    <source>
        <dbReference type="SAM" id="MobiDB-lite"/>
    </source>
</evidence>
<name>A0A0C3CU82_OIDMZ</name>
<keyword evidence="2" id="KW-0597">Phosphoprotein</keyword>
<dbReference type="SMART" id="SM00825">
    <property type="entry name" value="PKS_KS"/>
    <property type="match status" value="1"/>
</dbReference>
<dbReference type="Gene3D" id="3.30.70.3290">
    <property type="match status" value="1"/>
</dbReference>
<dbReference type="InterPro" id="IPR009081">
    <property type="entry name" value="PP-bd_ACP"/>
</dbReference>
<evidence type="ECO:0000259" key="6">
    <source>
        <dbReference type="PROSITE" id="PS50075"/>
    </source>
</evidence>
<feature type="region of interest" description="Disordered" evidence="5">
    <location>
        <begin position="1577"/>
        <end position="1596"/>
    </location>
</feature>
<dbReference type="InterPro" id="IPR014030">
    <property type="entry name" value="Ketoacyl_synth_N"/>
</dbReference>
<dbReference type="SUPFAM" id="SSF53474">
    <property type="entry name" value="alpha/beta-Hydrolases"/>
    <property type="match status" value="1"/>
</dbReference>
<accession>A0A0C3CU82</accession>
<dbReference type="Gene3D" id="3.40.50.1820">
    <property type="entry name" value="alpha/beta hydrolase"/>
    <property type="match status" value="1"/>
</dbReference>
<keyword evidence="1" id="KW-0596">Phosphopantetheine</keyword>
<evidence type="ECO:0000313" key="9">
    <source>
        <dbReference type="EMBL" id="KIM93267.1"/>
    </source>
</evidence>
<dbReference type="Pfam" id="PF00698">
    <property type="entry name" value="Acyl_transf_1"/>
    <property type="match status" value="1"/>
</dbReference>
<proteinExistence type="predicted"/>
<dbReference type="OrthoDB" id="329835at2759"/>
<organism evidence="9 10">
    <name type="scientific">Oidiodendron maius (strain Zn)</name>
    <dbReference type="NCBI Taxonomy" id="913774"/>
    <lineage>
        <taxon>Eukaryota</taxon>
        <taxon>Fungi</taxon>
        <taxon>Dikarya</taxon>
        <taxon>Ascomycota</taxon>
        <taxon>Pezizomycotina</taxon>
        <taxon>Leotiomycetes</taxon>
        <taxon>Leotiomycetes incertae sedis</taxon>
        <taxon>Myxotrichaceae</taxon>
        <taxon>Oidiodendron</taxon>
    </lineage>
</organism>
<dbReference type="SMART" id="SM00827">
    <property type="entry name" value="PKS_AT"/>
    <property type="match status" value="1"/>
</dbReference>
<keyword evidence="10" id="KW-1185">Reference proteome</keyword>
<feature type="active site" description="Proton acceptor; for dehydratase activity" evidence="4">
    <location>
        <position position="1294"/>
    </location>
</feature>
<feature type="domain" description="Carrier" evidence="6">
    <location>
        <begin position="1616"/>
        <end position="1692"/>
    </location>
</feature>
<evidence type="ECO:0000313" key="10">
    <source>
        <dbReference type="Proteomes" id="UP000054321"/>
    </source>
</evidence>
<gene>
    <name evidence="9" type="ORF">OIDMADRAFT_61764</name>
</gene>
<reference evidence="9 10" key="1">
    <citation type="submission" date="2014-04" db="EMBL/GenBank/DDBJ databases">
        <authorList>
            <consortium name="DOE Joint Genome Institute"/>
            <person name="Kuo A."/>
            <person name="Martino E."/>
            <person name="Perotto S."/>
            <person name="Kohler A."/>
            <person name="Nagy L.G."/>
            <person name="Floudas D."/>
            <person name="Copeland A."/>
            <person name="Barry K.W."/>
            <person name="Cichocki N."/>
            <person name="Veneault-Fourrey C."/>
            <person name="LaButti K."/>
            <person name="Lindquist E.A."/>
            <person name="Lipzen A."/>
            <person name="Lundell T."/>
            <person name="Morin E."/>
            <person name="Murat C."/>
            <person name="Sun H."/>
            <person name="Tunlid A."/>
            <person name="Henrissat B."/>
            <person name="Grigoriev I.V."/>
            <person name="Hibbett D.S."/>
            <person name="Martin F."/>
            <person name="Nordberg H.P."/>
            <person name="Cantor M.N."/>
            <person name="Hua S.X."/>
        </authorList>
    </citation>
    <scope>NUCLEOTIDE SEQUENCE [LARGE SCALE GENOMIC DNA]</scope>
    <source>
        <strain evidence="9 10">Zn</strain>
    </source>
</reference>
<keyword evidence="3" id="KW-0808">Transferase</keyword>
<dbReference type="Pfam" id="PF02801">
    <property type="entry name" value="Ketoacyl-synt_C"/>
    <property type="match status" value="1"/>
</dbReference>
<dbReference type="Gene3D" id="3.40.366.10">
    <property type="entry name" value="Malonyl-Coenzyme A Acyl Carrier Protein, domain 2"/>
    <property type="match status" value="2"/>
</dbReference>
<dbReference type="Gene3D" id="3.40.47.10">
    <property type="match status" value="1"/>
</dbReference>
<dbReference type="SUPFAM" id="SSF47336">
    <property type="entry name" value="ACP-like"/>
    <property type="match status" value="1"/>
</dbReference>
<dbReference type="InterPro" id="IPR014043">
    <property type="entry name" value="Acyl_transferase_dom"/>
</dbReference>
<dbReference type="GO" id="GO:0006633">
    <property type="term" value="P:fatty acid biosynthetic process"/>
    <property type="evidence" value="ECO:0007669"/>
    <property type="project" value="TreeGrafter"/>
</dbReference>
<dbReference type="InterPro" id="IPR049900">
    <property type="entry name" value="PKS_mFAS_DH"/>
</dbReference>
<dbReference type="Proteomes" id="UP000054321">
    <property type="component" value="Unassembled WGS sequence"/>
</dbReference>
<dbReference type="SUPFAM" id="SSF55048">
    <property type="entry name" value="Probable ACP-binding domain of malonyl-CoA ACP transacylase"/>
    <property type="match status" value="1"/>
</dbReference>
<dbReference type="GO" id="GO:0004312">
    <property type="term" value="F:fatty acid synthase activity"/>
    <property type="evidence" value="ECO:0007669"/>
    <property type="project" value="TreeGrafter"/>
</dbReference>
<dbReference type="Pfam" id="PF00975">
    <property type="entry name" value="Thioesterase"/>
    <property type="match status" value="1"/>
</dbReference>
<dbReference type="InterPro" id="IPR032088">
    <property type="entry name" value="SAT"/>
</dbReference>
<dbReference type="Pfam" id="PF00109">
    <property type="entry name" value="ketoacyl-synt"/>
    <property type="match status" value="1"/>
</dbReference>
<dbReference type="InterPro" id="IPR016036">
    <property type="entry name" value="Malonyl_transacylase_ACP-bd"/>
</dbReference>
<evidence type="ECO:0000256" key="1">
    <source>
        <dbReference type="ARBA" id="ARBA00022450"/>
    </source>
</evidence>
<dbReference type="PROSITE" id="PS52004">
    <property type="entry name" value="KS3_2"/>
    <property type="match status" value="1"/>
</dbReference>
<evidence type="ECO:0000259" key="8">
    <source>
        <dbReference type="PROSITE" id="PS52019"/>
    </source>
</evidence>
<reference evidence="10" key="2">
    <citation type="submission" date="2015-01" db="EMBL/GenBank/DDBJ databases">
        <title>Evolutionary Origins and Diversification of the Mycorrhizal Mutualists.</title>
        <authorList>
            <consortium name="DOE Joint Genome Institute"/>
            <consortium name="Mycorrhizal Genomics Consortium"/>
            <person name="Kohler A."/>
            <person name="Kuo A."/>
            <person name="Nagy L.G."/>
            <person name="Floudas D."/>
            <person name="Copeland A."/>
            <person name="Barry K.W."/>
            <person name="Cichocki N."/>
            <person name="Veneault-Fourrey C."/>
            <person name="LaButti K."/>
            <person name="Lindquist E.A."/>
            <person name="Lipzen A."/>
            <person name="Lundell T."/>
            <person name="Morin E."/>
            <person name="Murat C."/>
            <person name="Riley R."/>
            <person name="Ohm R."/>
            <person name="Sun H."/>
            <person name="Tunlid A."/>
            <person name="Henrissat B."/>
            <person name="Grigoriev I.V."/>
            <person name="Hibbett D.S."/>
            <person name="Martin F."/>
        </authorList>
    </citation>
    <scope>NUCLEOTIDE SEQUENCE [LARGE SCALE GENOMIC DNA]</scope>
    <source>
        <strain evidence="10">Zn</strain>
    </source>
</reference>
<dbReference type="Gene3D" id="1.10.1200.10">
    <property type="entry name" value="ACP-like"/>
    <property type="match status" value="1"/>
</dbReference>
<sequence length="1987" mass="217141">MAATRIFLFGDQVDAPIPMIRRVVEKSRGSKNLQSFLQRAVDAVGIEATNLTSAERETIGSFNTIQDIEESFISKRDRFGIAQLILVFIARIGELILHAESDPSLLLGEDNSTPVVTLGICGGLLPAAAAAVATNVVELIEVASFLAALTCRVAVQAARRSMQIEDGTGSWAFSAIGKIVTQLPSILDQYHRSQGVPRYRQAYFAIRSATWATVFGPPSVLRSIIDSSAALKESDIKSLPAYAAVHASHLVPPDLDKILGDRPLLKMMIKPNFKVISGSKYRPIAAFDLRELLQEAILDIFQNSTDPDRLFEAGASLLNKGQEISLFMLGNTNYLVGLKRTLNARGFKIALKTNPPSLQSSEMRSNSSSIAIIGMSGQFPGSDSPEIPADRFDADAYFDETGVAKNSITTAWGCFLDNPGHFDYKMFNVSPREAMQMNPGQRLLMHSTYEALEDAGVVTNGTLATNHKRICTFIGESSDDWRELQQPHGVDIYYLQGTQRAFTPGRIHHHFKWEGANFCVDSACGSTSSAIGMAYNALVNRECDTAIAGGSNIIANPFWQSSLSKAGFLSTTGGCKTFQEGADGYCRGEAVGVIVMKRLEDALQDNDNIISIIRGYARNHSAETHSITHPHSKTQQRLYKALLDKAGLTPNEISYVEMHGTGTVAGDSAELESVASVFAMDGSRERPLVVGAIKANVGHSEGASGISSVMKAVMILQNEVIPPQVGMPHKMGKFASLERAQILIPAEPLPYSRQSVGRRRNIVVNNFDAAGGNSSFVLEEPPQALIKGEDPREYHVVTCSANSSMSLEQNKRRLLRLLIEENHINLANLAYTTTARRMHHSLKSAYYGRNIQDITEAMTRDLKISQGPSKQKGKCSTVFVFTGQGANYAGMGNDLYQSSPQFRTTITTLQSICKTHGFPSFTEVIADPNTDMESASAVQLHLSLVALELALVDLWKTWGIEPDLVIGHSIGEYAALYASGVLSANDVMYLVGKRAELIEQNCTAGTHSMFSISGATDKISALSNENLGNCEVACFNGSGMIVLSGERKEMLHLEVQLKQRGFKCRPLEVSYGMHSRQMDAVTPDFRQIAKSVRFAPPKVGVVSTLMGDLVADDGVFDGEYLVRQTRSPVKFQQAMTTCASKRLVEERALWLEIGPSPICLGLVRANTNIHPSNALASLKRGDNNWKTVSVSLATFYLANKPIRWNEYHRNFVGCLSLIKLPRYAFDTRDFWMTYSNSDLKLQENDSVGEDTAESPLISTCLHQLLKQKDDGSEQSATFISAISQPSLAHIIEGHKLSGVATCPAGVFNDMALTAARYVLTNGVPSAQFPSLSVLNTQIYHPIVPDLDAKKVVEVKILKQEQRQSEFLVSFSDHGKPSAPMIANCLVRIRDEATYQGEQKKLLPSIRSKIAKLKEAFDAGNADRIRGKVFYRLFSNLMDYSSTYEGVHEAVISEDFSEALAVIHLPPHEGLDFTFSPFWLDALVQPVGCLLNGNPNNPRDYIFIATYIERMEIVAKDFSPHIAYQSYAYVEQVEASDIYKGYVYIVHEGSIVGLLEGIQFRKMPRKTLHHILGKADTSQAANGHQGNGTSSISAKPNGTLSTSIPIQNGSTSYGINGHASLNSVFLTKLINETEMVESEMTPSMFFSEIGVDSLMSISILAAIKNETGVELGASFLLEHPTLEEAQTALRLIENQNSGYGNGFVSVNGQNGKLETEHRECNVVLMQGPTSSSRNPLFLIADGAGSAAAYFYLPKLGDNLPVFAVESPWVQDPDNFTCSFSEAASIYLAAIRAKQPHGPYLLGGWSAGGVFAYEVARMLLETGEKVLGLIVIDITGPGEFDRTKVTMPTLSIIDHIGMLSGIDRSFSDTPQAHQLKKHMFSTVRCFSKMVPIAMAPGLQPDATFVIWAKKALIPKSSNVSGDVSEVNLDAWFYPSPHDGRPDGWDLLVGDKLECFKIEGDHFSIMRSPEVESLGQIIRGAVAKCTKTVQ</sequence>
<feature type="domain" description="PKS/mFAS DH" evidence="8">
    <location>
        <begin position="1262"/>
        <end position="1568"/>
    </location>
</feature>
<dbReference type="InterPro" id="IPR016035">
    <property type="entry name" value="Acyl_Trfase/lysoPLipase"/>
</dbReference>
<dbReference type="InterPro" id="IPR050091">
    <property type="entry name" value="PKS_NRPS_Biosynth_Enz"/>
</dbReference>
<dbReference type="STRING" id="913774.A0A0C3CU82"/>
<dbReference type="GO" id="GO:0044550">
    <property type="term" value="P:secondary metabolite biosynthetic process"/>
    <property type="evidence" value="ECO:0007669"/>
    <property type="project" value="TreeGrafter"/>
</dbReference>
<dbReference type="Pfam" id="PF00550">
    <property type="entry name" value="PP-binding"/>
    <property type="match status" value="1"/>
</dbReference>
<evidence type="ECO:0000256" key="2">
    <source>
        <dbReference type="ARBA" id="ARBA00022553"/>
    </source>
</evidence>
<dbReference type="InterPro" id="IPR020841">
    <property type="entry name" value="PKS_Beta-ketoAc_synthase_dom"/>
</dbReference>
<feature type="active site" description="Proton donor; for dehydratase activity" evidence="4">
    <location>
        <position position="1480"/>
    </location>
</feature>
<dbReference type="InterPro" id="IPR001031">
    <property type="entry name" value="Thioesterase"/>
</dbReference>
<dbReference type="InterPro" id="IPR016039">
    <property type="entry name" value="Thiolase-like"/>
</dbReference>
<evidence type="ECO:0000256" key="4">
    <source>
        <dbReference type="PROSITE-ProRule" id="PRU01363"/>
    </source>
</evidence>
<dbReference type="InParanoid" id="A0A0C3CU82"/>
<feature type="region of interest" description="C-terminal hotdog fold" evidence="4">
    <location>
        <begin position="1421"/>
        <end position="1568"/>
    </location>
</feature>
<dbReference type="PANTHER" id="PTHR43775">
    <property type="entry name" value="FATTY ACID SYNTHASE"/>
    <property type="match status" value="1"/>
</dbReference>
<dbReference type="PANTHER" id="PTHR43775:SF37">
    <property type="entry name" value="SI:DKEY-61P9.11"/>
    <property type="match status" value="1"/>
</dbReference>
<dbReference type="InterPro" id="IPR014031">
    <property type="entry name" value="Ketoacyl_synth_C"/>
</dbReference>
<dbReference type="NCBIfam" id="TIGR04532">
    <property type="entry name" value="PT_fungal_PKS"/>
    <property type="match status" value="1"/>
</dbReference>
<dbReference type="Gene3D" id="3.10.129.110">
    <property type="entry name" value="Polyketide synthase dehydratase"/>
    <property type="match status" value="1"/>
</dbReference>
<dbReference type="InterPro" id="IPR036736">
    <property type="entry name" value="ACP-like_sf"/>
</dbReference>
<dbReference type="Pfam" id="PF22621">
    <property type="entry name" value="CurL-like_PKS_C"/>
    <property type="match status" value="1"/>
</dbReference>
<dbReference type="PROSITE" id="PS50075">
    <property type="entry name" value="CARRIER"/>
    <property type="match status" value="1"/>
</dbReference>
<dbReference type="HOGENOM" id="CLU_000022_6_0_1"/>
<dbReference type="InterPro" id="IPR001227">
    <property type="entry name" value="Ac_transferase_dom_sf"/>
</dbReference>
<dbReference type="SUPFAM" id="SSF53901">
    <property type="entry name" value="Thiolase-like"/>
    <property type="match status" value="1"/>
</dbReference>
<dbReference type="InterPro" id="IPR042104">
    <property type="entry name" value="PKS_dehydratase_sf"/>
</dbReference>
<protein>
    <submittedName>
        <fullName evidence="9">Uncharacterized protein</fullName>
    </submittedName>
</protein>
<dbReference type="PROSITE" id="PS52019">
    <property type="entry name" value="PKS_MFAS_DH"/>
    <property type="match status" value="1"/>
</dbReference>